<dbReference type="EMBL" id="JACVVK020000161">
    <property type="protein sequence ID" value="KAK7487684.1"/>
    <property type="molecule type" value="Genomic_DNA"/>
</dbReference>
<proteinExistence type="predicted"/>
<evidence type="ECO:0000313" key="3">
    <source>
        <dbReference type="Proteomes" id="UP001519460"/>
    </source>
</evidence>
<evidence type="ECO:0000313" key="2">
    <source>
        <dbReference type="EMBL" id="KAK7487684.1"/>
    </source>
</evidence>
<protein>
    <submittedName>
        <fullName evidence="2">Uncharacterized protein</fullName>
    </submittedName>
</protein>
<organism evidence="2 3">
    <name type="scientific">Batillaria attramentaria</name>
    <dbReference type="NCBI Taxonomy" id="370345"/>
    <lineage>
        <taxon>Eukaryota</taxon>
        <taxon>Metazoa</taxon>
        <taxon>Spiralia</taxon>
        <taxon>Lophotrochozoa</taxon>
        <taxon>Mollusca</taxon>
        <taxon>Gastropoda</taxon>
        <taxon>Caenogastropoda</taxon>
        <taxon>Sorbeoconcha</taxon>
        <taxon>Cerithioidea</taxon>
        <taxon>Batillariidae</taxon>
        <taxon>Batillaria</taxon>
    </lineage>
</organism>
<feature type="region of interest" description="Disordered" evidence="1">
    <location>
        <begin position="48"/>
        <end position="187"/>
    </location>
</feature>
<dbReference type="AlphaFoldDB" id="A0ABD0KKG7"/>
<evidence type="ECO:0000256" key="1">
    <source>
        <dbReference type="SAM" id="MobiDB-lite"/>
    </source>
</evidence>
<feature type="compositionally biased region" description="Polar residues" evidence="1">
    <location>
        <begin position="156"/>
        <end position="165"/>
    </location>
</feature>
<feature type="non-terminal residue" evidence="2">
    <location>
        <position position="1"/>
    </location>
</feature>
<comment type="caution">
    <text evidence="2">The sequence shown here is derived from an EMBL/GenBank/DDBJ whole genome shotgun (WGS) entry which is preliminary data.</text>
</comment>
<feature type="compositionally biased region" description="Low complexity" evidence="1">
    <location>
        <begin position="88"/>
        <end position="119"/>
    </location>
</feature>
<dbReference type="Proteomes" id="UP001519460">
    <property type="component" value="Unassembled WGS sequence"/>
</dbReference>
<gene>
    <name evidence="2" type="ORF">BaRGS_00021103</name>
</gene>
<feature type="compositionally biased region" description="Polar residues" evidence="1">
    <location>
        <begin position="176"/>
        <end position="187"/>
    </location>
</feature>
<reference evidence="2 3" key="1">
    <citation type="journal article" date="2023" name="Sci. Data">
        <title>Genome assembly of the Korean intertidal mud-creeper Batillaria attramentaria.</title>
        <authorList>
            <person name="Patra A.K."/>
            <person name="Ho P.T."/>
            <person name="Jun S."/>
            <person name="Lee S.J."/>
            <person name="Kim Y."/>
            <person name="Won Y.J."/>
        </authorList>
    </citation>
    <scope>NUCLEOTIDE SEQUENCE [LARGE SCALE GENOMIC DNA]</scope>
    <source>
        <strain evidence="2">Wonlab-2016</strain>
    </source>
</reference>
<accession>A0ABD0KKG7</accession>
<sequence>VPNVDEAGSLKQEILSHSESVPNLKPFPRMRAMPPTLQTLTEIHSMLDLPSGDLMPDLSTETAQSAQTAAVPSPAKRPTGFATPLDSKPPGKSRTTSKSSTGFKTALDSKPPAKTTRTSKSSKESSDKRNRTSRNSTGDAEHPRNPTDPFSVKSPVDTQHPSSVKSGLVDIEHPSSVKSGPSDSTKTVLSRWKSTEVRSNSIPEALCLCNCEGVCETDVEVKHVAIRALPLANNRMVWQGSCNTEGHMLTIEHALLGVTTGANCVDVK</sequence>
<feature type="region of interest" description="Disordered" evidence="1">
    <location>
        <begin position="1"/>
        <end position="29"/>
    </location>
</feature>
<feature type="non-terminal residue" evidence="2">
    <location>
        <position position="268"/>
    </location>
</feature>
<name>A0ABD0KKG7_9CAEN</name>
<keyword evidence="3" id="KW-1185">Reference proteome</keyword>
<feature type="compositionally biased region" description="Low complexity" evidence="1">
    <location>
        <begin position="59"/>
        <end position="70"/>
    </location>
</feature>
<feature type="compositionally biased region" description="Basic and acidic residues" evidence="1">
    <location>
        <begin position="121"/>
        <end position="130"/>
    </location>
</feature>